<evidence type="ECO:0000313" key="2">
    <source>
        <dbReference type="Proteomes" id="UP000186143"/>
    </source>
</evidence>
<dbReference type="RefSeq" id="WP_075633668.1">
    <property type="nucleotide sequence ID" value="NZ_MKIO01000021.1"/>
</dbReference>
<accession>A0A1Q9AMP6</accession>
<organism evidence="1 2">
    <name type="scientific">Xaviernesmea rhizosphaerae</name>
    <dbReference type="NCBI Taxonomy" id="1672749"/>
    <lineage>
        <taxon>Bacteria</taxon>
        <taxon>Pseudomonadati</taxon>
        <taxon>Pseudomonadota</taxon>
        <taxon>Alphaproteobacteria</taxon>
        <taxon>Hyphomicrobiales</taxon>
        <taxon>Rhizobiaceae</taxon>
        <taxon>Rhizobium/Agrobacterium group</taxon>
        <taxon>Xaviernesmea</taxon>
    </lineage>
</organism>
<sequence>MASPRKPARPLVAMTIYVPEQALPTLDRQGRARGLSRTQWAGQLFDAGFAAACAREKSMPVLDSDLDAILGATLLLRAREGWDVPALAKALGVPEATIERILDGWSDYRRASL</sequence>
<dbReference type="Pfam" id="PF13384">
    <property type="entry name" value="HTH_23"/>
    <property type="match status" value="1"/>
</dbReference>
<gene>
    <name evidence="1" type="ORF">BJF92_11205</name>
</gene>
<dbReference type="EMBL" id="MKIO01000021">
    <property type="protein sequence ID" value="OLP56651.1"/>
    <property type="molecule type" value="Genomic_DNA"/>
</dbReference>
<dbReference type="OrthoDB" id="8403726at2"/>
<reference evidence="1 2" key="1">
    <citation type="submission" date="2016-09" db="EMBL/GenBank/DDBJ databases">
        <title>Rhizobium sp. nov., a novel species isolated from the rice rhizosphere.</title>
        <authorList>
            <person name="Zhao J."/>
            <person name="Zhang X."/>
        </authorList>
    </citation>
    <scope>NUCLEOTIDE SEQUENCE [LARGE SCALE GENOMIC DNA]</scope>
    <source>
        <strain evidence="1 2">MH17</strain>
    </source>
</reference>
<name>A0A1Q9AMP6_9HYPH</name>
<proteinExistence type="predicted"/>
<dbReference type="Proteomes" id="UP000186143">
    <property type="component" value="Unassembled WGS sequence"/>
</dbReference>
<dbReference type="AlphaFoldDB" id="A0A1Q9AMP6"/>
<comment type="caution">
    <text evidence="1">The sequence shown here is derived from an EMBL/GenBank/DDBJ whole genome shotgun (WGS) entry which is preliminary data.</text>
</comment>
<dbReference type="STRING" id="1672749.BJF92_11205"/>
<evidence type="ECO:0000313" key="1">
    <source>
        <dbReference type="EMBL" id="OLP56651.1"/>
    </source>
</evidence>
<protein>
    <submittedName>
        <fullName evidence="1">Uncharacterized protein</fullName>
    </submittedName>
</protein>